<keyword evidence="2" id="KW-0560">Oxidoreductase</keyword>
<reference evidence="3 4" key="1">
    <citation type="submission" date="2018-06" db="EMBL/GenBank/DDBJ databases">
        <title>Genomic Encyclopedia of Archaeal and Bacterial Type Strains, Phase II (KMG-II): from individual species to whole genera.</title>
        <authorList>
            <person name="Goeker M."/>
        </authorList>
    </citation>
    <scope>NUCLEOTIDE SEQUENCE [LARGE SCALE GENOMIC DNA]</scope>
    <source>
        <strain evidence="3 4">T4</strain>
    </source>
</reference>
<proteinExistence type="inferred from homology"/>
<dbReference type="InterPro" id="IPR002347">
    <property type="entry name" value="SDR_fam"/>
</dbReference>
<evidence type="ECO:0000313" key="4">
    <source>
        <dbReference type="Proteomes" id="UP000248917"/>
    </source>
</evidence>
<dbReference type="PANTHER" id="PTHR44196">
    <property type="entry name" value="DEHYDROGENASE/REDUCTASE SDR FAMILY MEMBER 7B"/>
    <property type="match status" value="1"/>
</dbReference>
<evidence type="ECO:0000256" key="1">
    <source>
        <dbReference type="ARBA" id="ARBA00006484"/>
    </source>
</evidence>
<dbReference type="EMBL" id="QKTX01000025">
    <property type="protein sequence ID" value="PZV76388.1"/>
    <property type="molecule type" value="Genomic_DNA"/>
</dbReference>
<evidence type="ECO:0000313" key="3">
    <source>
        <dbReference type="EMBL" id="PZV76388.1"/>
    </source>
</evidence>
<dbReference type="AlphaFoldDB" id="A0A326RRN2"/>
<dbReference type="Proteomes" id="UP000248917">
    <property type="component" value="Unassembled WGS sequence"/>
</dbReference>
<dbReference type="GO" id="GO:0016020">
    <property type="term" value="C:membrane"/>
    <property type="evidence" value="ECO:0007669"/>
    <property type="project" value="TreeGrafter"/>
</dbReference>
<sequence>MGMSTFSQAHIVVTGAGSGIGLELIRQLYPFTHRIVAVDYSESRLEYLALEFPKLEGFVIADLSQKEGNRQILDWIDTHWSNVDFCFANAGKAEFQQASLQNWKNMEALFQLNVNSPIQLGLELKNRCKDAEFRHVITCSAMAFWAVPGYSLYGASKAALLQWANTLWTEKSGDWLSLVFPIATATGFFEAAGNHIPRAFPVQEPGLVARKILAGVIKKQRKIFPSPLFRGMLLLDQFLFFIRPMYQRLEYRKFKNWVSEQS</sequence>
<dbReference type="CDD" id="cd05233">
    <property type="entry name" value="SDR_c"/>
    <property type="match status" value="1"/>
</dbReference>
<keyword evidence="4" id="KW-1185">Reference proteome</keyword>
<dbReference type="SUPFAM" id="SSF51735">
    <property type="entry name" value="NAD(P)-binding Rossmann-fold domains"/>
    <property type="match status" value="1"/>
</dbReference>
<organism evidence="3 4">
    <name type="scientific">Algoriphagus aquaeductus</name>
    <dbReference type="NCBI Taxonomy" id="475299"/>
    <lineage>
        <taxon>Bacteria</taxon>
        <taxon>Pseudomonadati</taxon>
        <taxon>Bacteroidota</taxon>
        <taxon>Cytophagia</taxon>
        <taxon>Cytophagales</taxon>
        <taxon>Cyclobacteriaceae</taxon>
        <taxon>Algoriphagus</taxon>
    </lineage>
</organism>
<dbReference type="GO" id="GO:0016491">
    <property type="term" value="F:oxidoreductase activity"/>
    <property type="evidence" value="ECO:0007669"/>
    <property type="project" value="UniProtKB-KW"/>
</dbReference>
<gene>
    <name evidence="3" type="ORF">CLV31_12517</name>
</gene>
<dbReference type="PANTHER" id="PTHR44196:SF1">
    <property type="entry name" value="DEHYDROGENASE_REDUCTASE SDR FAMILY MEMBER 7B"/>
    <property type="match status" value="1"/>
</dbReference>
<evidence type="ECO:0000256" key="2">
    <source>
        <dbReference type="ARBA" id="ARBA00023002"/>
    </source>
</evidence>
<comment type="similarity">
    <text evidence="1">Belongs to the short-chain dehydrogenases/reductases (SDR) family.</text>
</comment>
<comment type="caution">
    <text evidence="3">The sequence shown here is derived from an EMBL/GenBank/DDBJ whole genome shotgun (WGS) entry which is preliminary data.</text>
</comment>
<name>A0A326RRN2_9BACT</name>
<dbReference type="PRINTS" id="PR00081">
    <property type="entry name" value="GDHRDH"/>
</dbReference>
<dbReference type="OrthoDB" id="9794387at2"/>
<dbReference type="Pfam" id="PF00106">
    <property type="entry name" value="adh_short"/>
    <property type="match status" value="1"/>
</dbReference>
<dbReference type="Gene3D" id="3.40.50.720">
    <property type="entry name" value="NAD(P)-binding Rossmann-like Domain"/>
    <property type="match status" value="1"/>
</dbReference>
<accession>A0A326RRN2</accession>
<dbReference type="InterPro" id="IPR036291">
    <property type="entry name" value="NAD(P)-bd_dom_sf"/>
</dbReference>
<protein>
    <submittedName>
        <fullName evidence="3">Short-subunit dehydrogenase</fullName>
    </submittedName>
</protein>